<dbReference type="GeneID" id="107001209"/>
<gene>
    <name evidence="3" type="primary">LOC107001209</name>
</gene>
<evidence type="ECO:0000313" key="3">
    <source>
        <dbReference type="RefSeq" id="XP_015054835.1"/>
    </source>
</evidence>
<accession>A0ABM1FCD5</accession>
<organism evidence="2 3">
    <name type="scientific">Solanum pennellii</name>
    <name type="common">Tomato</name>
    <name type="synonym">Lycopersicon pennellii</name>
    <dbReference type="NCBI Taxonomy" id="28526"/>
    <lineage>
        <taxon>Eukaryota</taxon>
        <taxon>Viridiplantae</taxon>
        <taxon>Streptophyta</taxon>
        <taxon>Embryophyta</taxon>
        <taxon>Tracheophyta</taxon>
        <taxon>Spermatophyta</taxon>
        <taxon>Magnoliopsida</taxon>
        <taxon>eudicotyledons</taxon>
        <taxon>Gunneridae</taxon>
        <taxon>Pentapetalae</taxon>
        <taxon>asterids</taxon>
        <taxon>lamiids</taxon>
        <taxon>Solanales</taxon>
        <taxon>Solanaceae</taxon>
        <taxon>Solanoideae</taxon>
        <taxon>Solaneae</taxon>
        <taxon>Solanum</taxon>
        <taxon>Solanum subgen. Lycopersicon</taxon>
    </lineage>
</organism>
<evidence type="ECO:0000313" key="2">
    <source>
        <dbReference type="Proteomes" id="UP000694930"/>
    </source>
</evidence>
<dbReference type="Proteomes" id="UP000694930">
    <property type="component" value="Chromosome 10"/>
</dbReference>
<feature type="compositionally biased region" description="Basic and acidic residues" evidence="1">
    <location>
        <begin position="117"/>
        <end position="141"/>
    </location>
</feature>
<proteinExistence type="predicted"/>
<feature type="region of interest" description="Disordered" evidence="1">
    <location>
        <begin position="117"/>
        <end position="180"/>
    </location>
</feature>
<keyword evidence="2" id="KW-1185">Reference proteome</keyword>
<reference evidence="3" key="2">
    <citation type="submission" date="2025-08" db="UniProtKB">
        <authorList>
            <consortium name="RefSeq"/>
        </authorList>
    </citation>
    <scope>IDENTIFICATION</scope>
</reference>
<protein>
    <submittedName>
        <fullName evidence="3">Uncharacterized protein LOC107001209</fullName>
    </submittedName>
</protein>
<name>A0ABM1FCD5_SOLPN</name>
<evidence type="ECO:0000256" key="1">
    <source>
        <dbReference type="SAM" id="MobiDB-lite"/>
    </source>
</evidence>
<feature type="compositionally biased region" description="Polar residues" evidence="1">
    <location>
        <begin position="149"/>
        <end position="172"/>
    </location>
</feature>
<sequence length="180" mass="20289">MPPHRANSRNAILRNADADPAVPYQEVSNAKFRNTIQMMAQSVANQNNRVQAPLMLMVTGNDRVELASYQLKDVAHIWAQMNKLLHGVSDLAKTKCRNAMLLEDMNIARLMSHAQQVEDDKLREQTKENKKDSTRNHEYSQKKSGGGNRSPSEQKFSASTPSSATVLSSKNMYDQKFRTP</sequence>
<dbReference type="RefSeq" id="XP_015054835.1">
    <property type="nucleotide sequence ID" value="XM_015199349.1"/>
</dbReference>
<reference evidence="2" key="1">
    <citation type="journal article" date="2014" name="Nat. Genet.">
        <title>The genome of the stress-tolerant wild tomato species Solanum pennellii.</title>
        <authorList>
            <person name="Bolger A."/>
            <person name="Scossa F."/>
            <person name="Bolger M.E."/>
            <person name="Lanz C."/>
            <person name="Maumus F."/>
            <person name="Tohge T."/>
            <person name="Quesneville H."/>
            <person name="Alseekh S."/>
            <person name="Sorensen I."/>
            <person name="Lichtenstein G."/>
            <person name="Fich E.A."/>
            <person name="Conte M."/>
            <person name="Keller H."/>
            <person name="Schneeberger K."/>
            <person name="Schwacke R."/>
            <person name="Ofner I."/>
            <person name="Vrebalov J."/>
            <person name="Xu Y."/>
            <person name="Osorio S."/>
            <person name="Aflitos S.A."/>
            <person name="Schijlen E."/>
            <person name="Jimenez-Gomez J.M."/>
            <person name="Ryngajllo M."/>
            <person name="Kimura S."/>
            <person name="Kumar R."/>
            <person name="Koenig D."/>
            <person name="Headland L.R."/>
            <person name="Maloof J.N."/>
            <person name="Sinha N."/>
            <person name="van Ham R.C."/>
            <person name="Lankhorst R.K."/>
            <person name="Mao L."/>
            <person name="Vogel A."/>
            <person name="Arsova B."/>
            <person name="Panstruga R."/>
            <person name="Fei Z."/>
            <person name="Rose J.K."/>
            <person name="Zamir D."/>
            <person name="Carrari F."/>
            <person name="Giovannoni J.J."/>
            <person name="Weigel D."/>
            <person name="Usadel B."/>
            <person name="Fernie A.R."/>
        </authorList>
    </citation>
    <scope>NUCLEOTIDE SEQUENCE [LARGE SCALE GENOMIC DNA]</scope>
    <source>
        <strain evidence="2">cv. LA0716</strain>
    </source>
</reference>